<dbReference type="PANTHER" id="PTHR45138">
    <property type="entry name" value="REGULATORY COMPONENTS OF SENSORY TRANSDUCTION SYSTEM"/>
    <property type="match status" value="1"/>
</dbReference>
<feature type="transmembrane region" description="Helical" evidence="1">
    <location>
        <begin position="48"/>
        <end position="67"/>
    </location>
</feature>
<reference evidence="3" key="1">
    <citation type="journal article" date="2014" name="Int. J. Syst. Evol. Microbiol.">
        <title>Complete genome sequence of Corynebacterium casei LMG S-19264T (=DSM 44701T), isolated from a smear-ripened cheese.</title>
        <authorList>
            <consortium name="US DOE Joint Genome Institute (JGI-PGF)"/>
            <person name="Walter F."/>
            <person name="Albersmeier A."/>
            <person name="Kalinowski J."/>
            <person name="Ruckert C."/>
        </authorList>
    </citation>
    <scope>NUCLEOTIDE SEQUENCE</scope>
    <source>
        <strain evidence="3">CGMCC 1.14988</strain>
    </source>
</reference>
<evidence type="ECO:0000259" key="2">
    <source>
        <dbReference type="PROSITE" id="PS50887"/>
    </source>
</evidence>
<dbReference type="Pfam" id="PF00990">
    <property type="entry name" value="GGDEF"/>
    <property type="match status" value="1"/>
</dbReference>
<dbReference type="InterPro" id="IPR029787">
    <property type="entry name" value="Nucleotide_cyclase"/>
</dbReference>
<keyword evidence="1" id="KW-0472">Membrane</keyword>
<dbReference type="InterPro" id="IPR050469">
    <property type="entry name" value="Diguanylate_Cyclase"/>
</dbReference>
<gene>
    <name evidence="3" type="ORF">GCM10011354_17130</name>
</gene>
<dbReference type="SUPFAM" id="SSF55073">
    <property type="entry name" value="Nucleotide cyclase"/>
    <property type="match status" value="1"/>
</dbReference>
<keyword evidence="1" id="KW-0812">Transmembrane</keyword>
<dbReference type="CDD" id="cd01949">
    <property type="entry name" value="GGDEF"/>
    <property type="match status" value="1"/>
</dbReference>
<dbReference type="GO" id="GO:0052621">
    <property type="term" value="F:diguanylate cyclase activity"/>
    <property type="evidence" value="ECO:0007669"/>
    <property type="project" value="TreeGrafter"/>
</dbReference>
<dbReference type="OrthoDB" id="23692at2"/>
<dbReference type="SUPFAM" id="SSF55781">
    <property type="entry name" value="GAF domain-like"/>
    <property type="match status" value="1"/>
</dbReference>
<organism evidence="3 4">
    <name type="scientific">Egicoccus halophilus</name>
    <dbReference type="NCBI Taxonomy" id="1670830"/>
    <lineage>
        <taxon>Bacteria</taxon>
        <taxon>Bacillati</taxon>
        <taxon>Actinomycetota</taxon>
        <taxon>Nitriliruptoria</taxon>
        <taxon>Egicoccales</taxon>
        <taxon>Egicoccaceae</taxon>
        <taxon>Egicoccus</taxon>
    </lineage>
</organism>
<dbReference type="AlphaFoldDB" id="A0A8J3ETQ2"/>
<dbReference type="EMBL" id="BMHA01000005">
    <property type="protein sequence ID" value="GGI06043.1"/>
    <property type="molecule type" value="Genomic_DNA"/>
</dbReference>
<dbReference type="InterPro" id="IPR000160">
    <property type="entry name" value="GGDEF_dom"/>
</dbReference>
<keyword evidence="1" id="KW-1133">Transmembrane helix</keyword>
<keyword evidence="4" id="KW-1185">Reference proteome</keyword>
<comment type="caution">
    <text evidence="3">The sequence shown here is derived from an EMBL/GenBank/DDBJ whole genome shotgun (WGS) entry which is preliminary data.</text>
</comment>
<sequence length="563" mass="60101">MTITASDDHARRARLHAITVGRLVVAAGLALYLATLGHDLVDPAGRELLAIAAIAHLSLNALVLVTVRPGSLRLATEITTVVDAAAIAIVVAVTGGVASPLAWLFLLEAVAVTLVFGWGGGVRAAVVLALGVLWVNAVPPPALPQAVDATQPLDPSLALALDPTLRTAWLLIGLLGVTGLVGVLSDLAERDLRRWLDDLNMLREVTRELDPRRGMDRVCEALAATMVEQLDYRGAVVWVMRDLRLHAVATAGAAGLGDLELAVPLSPATQPVLYCAETGAPALLRRSDARPETLQRAHGAEAPLVLLPLFADSRLLALISAEVPRPVLRRPSLRGADIRRLQMVAEEAALLLDNARLQSDLRELATTDGLTGLPNHRYLQQRLGEEVARVTRNAEEGELGPLSVALFDLDHFKAINDSYGHPTGDAVLVAVSRAADDLLRSSDVVCRYGGEEFALVLVDTGADEAVRACQRLAERIRSLRLQAEDGRELGTITASFGVATTLGGALDRPQLIAGADRALYAAKRAGRDRVVHLDRLDERGQDEALVVPVPEVETDLRSRGGRR</sequence>
<evidence type="ECO:0000256" key="1">
    <source>
        <dbReference type="SAM" id="Phobius"/>
    </source>
</evidence>
<dbReference type="NCBIfam" id="TIGR00254">
    <property type="entry name" value="GGDEF"/>
    <property type="match status" value="1"/>
</dbReference>
<dbReference type="Gene3D" id="3.30.70.270">
    <property type="match status" value="1"/>
</dbReference>
<evidence type="ECO:0000313" key="4">
    <source>
        <dbReference type="Proteomes" id="UP000650511"/>
    </source>
</evidence>
<dbReference type="Gene3D" id="3.30.450.40">
    <property type="match status" value="1"/>
</dbReference>
<dbReference type="PROSITE" id="PS50887">
    <property type="entry name" value="GGDEF"/>
    <property type="match status" value="1"/>
</dbReference>
<dbReference type="FunFam" id="3.30.70.270:FF:000001">
    <property type="entry name" value="Diguanylate cyclase domain protein"/>
    <property type="match status" value="1"/>
</dbReference>
<protein>
    <recommendedName>
        <fullName evidence="2">GGDEF domain-containing protein</fullName>
    </recommendedName>
</protein>
<accession>A0A8J3ETQ2</accession>
<dbReference type="InterPro" id="IPR043128">
    <property type="entry name" value="Rev_trsase/Diguanyl_cyclase"/>
</dbReference>
<dbReference type="SMART" id="SM00267">
    <property type="entry name" value="GGDEF"/>
    <property type="match status" value="1"/>
</dbReference>
<evidence type="ECO:0000313" key="3">
    <source>
        <dbReference type="EMBL" id="GGI06043.1"/>
    </source>
</evidence>
<feature type="transmembrane region" description="Helical" evidence="1">
    <location>
        <begin position="167"/>
        <end position="188"/>
    </location>
</feature>
<feature type="transmembrane region" description="Helical" evidence="1">
    <location>
        <begin position="15"/>
        <end position="36"/>
    </location>
</feature>
<dbReference type="Proteomes" id="UP000650511">
    <property type="component" value="Unassembled WGS sequence"/>
</dbReference>
<dbReference type="PANTHER" id="PTHR45138:SF9">
    <property type="entry name" value="DIGUANYLATE CYCLASE DGCM-RELATED"/>
    <property type="match status" value="1"/>
</dbReference>
<feature type="domain" description="GGDEF" evidence="2">
    <location>
        <begin position="400"/>
        <end position="535"/>
    </location>
</feature>
<dbReference type="RefSeq" id="WP_130648658.1">
    <property type="nucleotide sequence ID" value="NZ_BMHA01000005.1"/>
</dbReference>
<proteinExistence type="predicted"/>
<dbReference type="SMART" id="SM00065">
    <property type="entry name" value="GAF"/>
    <property type="match status" value="1"/>
</dbReference>
<reference evidence="3" key="2">
    <citation type="submission" date="2020-09" db="EMBL/GenBank/DDBJ databases">
        <authorList>
            <person name="Sun Q."/>
            <person name="Zhou Y."/>
        </authorList>
    </citation>
    <scope>NUCLEOTIDE SEQUENCE</scope>
    <source>
        <strain evidence="3">CGMCC 1.14988</strain>
    </source>
</reference>
<name>A0A8J3ETQ2_9ACTN</name>
<dbReference type="InterPro" id="IPR003018">
    <property type="entry name" value="GAF"/>
</dbReference>
<dbReference type="InterPro" id="IPR029016">
    <property type="entry name" value="GAF-like_dom_sf"/>
</dbReference>